<dbReference type="EMBL" id="CM051398">
    <property type="protein sequence ID" value="KAJ4718240.1"/>
    <property type="molecule type" value="Genomic_DNA"/>
</dbReference>
<gene>
    <name evidence="1" type="ORF">OWV82_009946</name>
</gene>
<name>A0ACC1Y3E8_MELAZ</name>
<dbReference type="Proteomes" id="UP001164539">
    <property type="component" value="Chromosome 5"/>
</dbReference>
<reference evidence="1 2" key="1">
    <citation type="journal article" date="2023" name="Science">
        <title>Complex scaffold remodeling in plant triterpene biosynthesis.</title>
        <authorList>
            <person name="De La Pena R."/>
            <person name="Hodgson H."/>
            <person name="Liu J.C."/>
            <person name="Stephenson M.J."/>
            <person name="Martin A.C."/>
            <person name="Owen C."/>
            <person name="Harkess A."/>
            <person name="Leebens-Mack J."/>
            <person name="Jimenez L.E."/>
            <person name="Osbourn A."/>
            <person name="Sattely E.S."/>
        </authorList>
    </citation>
    <scope>NUCLEOTIDE SEQUENCE [LARGE SCALE GENOMIC DNA]</scope>
    <source>
        <strain evidence="2">cv. JPN11</strain>
        <tissue evidence="1">Leaf</tissue>
    </source>
</reference>
<evidence type="ECO:0000313" key="2">
    <source>
        <dbReference type="Proteomes" id="UP001164539"/>
    </source>
</evidence>
<protein>
    <submittedName>
        <fullName evidence="1">Pleiotropic drug resistance ABC transporter</fullName>
    </submittedName>
</protein>
<accession>A0ACC1Y3E8</accession>
<evidence type="ECO:0000313" key="1">
    <source>
        <dbReference type="EMBL" id="KAJ4718240.1"/>
    </source>
</evidence>
<comment type="caution">
    <text evidence="1">The sequence shown here is derived from an EMBL/GenBank/DDBJ whole genome shotgun (WGS) entry which is preliminary data.</text>
</comment>
<organism evidence="1 2">
    <name type="scientific">Melia azedarach</name>
    <name type="common">Chinaberry tree</name>
    <dbReference type="NCBI Taxonomy" id="155640"/>
    <lineage>
        <taxon>Eukaryota</taxon>
        <taxon>Viridiplantae</taxon>
        <taxon>Streptophyta</taxon>
        <taxon>Embryophyta</taxon>
        <taxon>Tracheophyta</taxon>
        <taxon>Spermatophyta</taxon>
        <taxon>Magnoliopsida</taxon>
        <taxon>eudicotyledons</taxon>
        <taxon>Gunneridae</taxon>
        <taxon>Pentapetalae</taxon>
        <taxon>rosids</taxon>
        <taxon>malvids</taxon>
        <taxon>Sapindales</taxon>
        <taxon>Meliaceae</taxon>
        <taxon>Melia</taxon>
    </lineage>
</organism>
<sequence>MEAGDLYQVFNSSSLWWDRGQASFSRSFREDHEDEEALKWAALERLPTYGLLTTTEGTIEVDVSKLELQERKNFVDRLVKDTEEDNEKFLLKLRECLDTYISQNDVHIPEMTVRAALSFSARYQGVGSRYEMLAELMGREKAADIKPDPYIDVFMKAASTDGQETKIITDYVIKDWTFVQISWRDVGPSKVLLMDEISTGLNSLTTFQIVNSLKQYAQILKETAPISLLQPAPETFDLFNDIILLSNAQIVYQGPREQVLEFSESTVFKCPERKAVADFLQEVTSRKNQEQYWARKDELYSFVLVKEFAEAFQSSHMGSHLQIEFLLPKTVIVDEEEFFFSYLQVYSVMGMVGLTLFLRTEMQHNTINDGALYMDALFFNMMTIMFNGTTELPSTIFKLPVFVKQRDMLFYPAWVYALPTWILKIPLAFVETALWASLTYYPIGLDPSIQRCRLFKQYLLLVLARQMASGLFRMIASLGRDMTVISTFGSFALLVPFINCGIVLSRDQVKKWWNWGYWILSMMYAQNAIVINGFLGDGWSRILPYATKILGVVALIGFTLVFNLGYTLVPTYLKPGI</sequence>
<keyword evidence="2" id="KW-1185">Reference proteome</keyword>
<proteinExistence type="predicted"/>